<dbReference type="InterPro" id="IPR011009">
    <property type="entry name" value="Kinase-like_dom_sf"/>
</dbReference>
<dbReference type="PANTHER" id="PTHR11012">
    <property type="entry name" value="PROTEIN KINASE-LIKE DOMAIN-CONTAINING"/>
    <property type="match status" value="1"/>
</dbReference>
<reference evidence="2 3" key="1">
    <citation type="submission" date="2020-11" db="EMBL/GenBank/DDBJ databases">
        <authorList>
            <person name="Wallbank WR R."/>
            <person name="Pardo Diaz C."/>
            <person name="Kozak K."/>
            <person name="Martin S."/>
            <person name="Jiggins C."/>
            <person name="Moest M."/>
            <person name="Warren A I."/>
            <person name="Generalovic N T."/>
            <person name="Byers J.R.P. K."/>
            <person name="Montejo-Kovacevich G."/>
            <person name="Yen C E."/>
        </authorList>
    </citation>
    <scope>NUCLEOTIDE SEQUENCE [LARGE SCALE GENOMIC DNA]</scope>
</reference>
<proteinExistence type="predicted"/>
<dbReference type="SUPFAM" id="SSF56112">
    <property type="entry name" value="Protein kinase-like (PK-like)"/>
    <property type="match status" value="1"/>
</dbReference>
<dbReference type="OrthoDB" id="411145at2759"/>
<dbReference type="Pfam" id="PF02958">
    <property type="entry name" value="EcKL"/>
    <property type="match status" value="1"/>
</dbReference>
<dbReference type="EMBL" id="LR899014">
    <property type="protein sequence ID" value="CAD7091880.1"/>
    <property type="molecule type" value="Genomic_DNA"/>
</dbReference>
<dbReference type="InterPro" id="IPR015897">
    <property type="entry name" value="CHK_kinase-like"/>
</dbReference>
<dbReference type="Proteomes" id="UP000594454">
    <property type="component" value="Chromosome 6"/>
</dbReference>
<organism evidence="2 3">
    <name type="scientific">Hermetia illucens</name>
    <name type="common">Black soldier fly</name>
    <dbReference type="NCBI Taxonomy" id="343691"/>
    <lineage>
        <taxon>Eukaryota</taxon>
        <taxon>Metazoa</taxon>
        <taxon>Ecdysozoa</taxon>
        <taxon>Arthropoda</taxon>
        <taxon>Hexapoda</taxon>
        <taxon>Insecta</taxon>
        <taxon>Pterygota</taxon>
        <taxon>Neoptera</taxon>
        <taxon>Endopterygota</taxon>
        <taxon>Diptera</taxon>
        <taxon>Brachycera</taxon>
        <taxon>Stratiomyomorpha</taxon>
        <taxon>Stratiomyidae</taxon>
        <taxon>Hermetiinae</taxon>
        <taxon>Hermetia</taxon>
    </lineage>
</organism>
<dbReference type="SMART" id="SM00587">
    <property type="entry name" value="CHK"/>
    <property type="match status" value="1"/>
</dbReference>
<dbReference type="PANTHER" id="PTHR11012:SF13">
    <property type="entry name" value="CHK KINASE-LIKE DOMAIN-CONTAINING PROTEIN-RELATED"/>
    <property type="match status" value="1"/>
</dbReference>
<dbReference type="InParanoid" id="A0A7R8V2W6"/>
<evidence type="ECO:0000313" key="2">
    <source>
        <dbReference type="EMBL" id="CAD7091880.1"/>
    </source>
</evidence>
<keyword evidence="3" id="KW-1185">Reference proteome</keyword>
<accession>A0A7R8V2W6</accession>
<gene>
    <name evidence="2" type="ORF">HERILL_LOCUS14278</name>
</gene>
<dbReference type="Gene3D" id="3.90.1200.10">
    <property type="match status" value="1"/>
</dbReference>
<evidence type="ECO:0000259" key="1">
    <source>
        <dbReference type="SMART" id="SM00587"/>
    </source>
</evidence>
<name>A0A7R8V2W6_HERIL</name>
<feature type="domain" description="CHK kinase-like" evidence="1">
    <location>
        <begin position="142"/>
        <end position="333"/>
    </location>
</feature>
<dbReference type="AlphaFoldDB" id="A0A7R8V2W6"/>
<dbReference type="InterPro" id="IPR004119">
    <property type="entry name" value="EcKL"/>
</dbReference>
<evidence type="ECO:0000313" key="3">
    <source>
        <dbReference type="Proteomes" id="UP000594454"/>
    </source>
</evidence>
<sequence length="423" mass="48721">MPGKEKLKSTIAHQPTPQWISLEYVQKVLRNFFNDNDLEIVEISIAPASAKGDNYASIMTRVRVKYRSSNQRNLQAGSYLIKSMVDYDEFVSEKLSDTAVFPREMEIYSAIIPELQKILQSKSLDEELAPAIMDVDYERDSIMFEDLTARSFVPADRVKGLDMVHAKMVLRKLAKWHAASAILGSDKPEIFRSYDRGLMTRRSDVHVPFFTNSLRFCASAVSKIQGYEKYASKMFDLQTKLIELGRRAFDCKDDSLNVCAHGDLWTSNVLFKYDGNKQLVDAILIDFQNTFWGSPTLDLHYFFNTSLLDELVLDGQDELVQYYYVMLAENLRSLEYKGKIPSLKEFWIDFMDTSFYGFVSACLMKPYMINEDAAADADMAALLQENERADNFKKAVYSNERVHRYLKKLLPIFGRKGLLDLYQ</sequence>
<protein>
    <recommendedName>
        <fullName evidence="1">CHK kinase-like domain-containing protein</fullName>
    </recommendedName>
</protein>